<dbReference type="InterPro" id="IPR035974">
    <property type="entry name" value="Rap/Ran-GAP_sf"/>
</dbReference>
<proteinExistence type="predicted"/>
<feature type="domain" description="Rap-GAP" evidence="4">
    <location>
        <begin position="471"/>
        <end position="687"/>
    </location>
</feature>
<sequence>MQKLTNSCYASSEKQASSFVGFKWSNTVARGEHACPVVTKPILNNCPLSSNTVTLSITCRAVVNSLTSTTSTIHSINRSKTEIIYSILSHFYAIFGNYMEWVWSWTDYAFENICGCSSKNAYCFDNTGDAVLQCDTSLTLKSYRKHPSSGKIVCDLHQREVQSFPIPSQCYFQSNQTVELALPVKHSVTESSDEKVQDFLALLERLQGNRLEDQRCSWPLPSSNSPKEATLASVLCSQFYSSKIECQSEVLVGFFLADDEINLYLRKASNMHVKIWNEREQLSTLTWNTSATVSRSITDYFKPCPNSSTSLSTRKSAPNDSPRENIHEVLSRGGPFPTVVMPLHGGYWIDTASSEEHLTESTCSSCQRLRLESDETAKLYRRHFFGKDHFNFYALDDRLGPIVLSVRVESTASQEYLRIILRLKTGTIHEMVPANRIGELLTAARMAKFLCEDISTECFTPVMFPKGTELIMTFDEHVLVNNYKFGIIYQKFGQTSEEELFGNAEHSDKMEEFLEFIGEKVQLQNFKGFRGGLDTVHGQTGEESFYTKFKDREIMFHVSTLLPYTVGDAQQLQRKRHIGNDIVAIIFQDDNTPFVPDMIASHFLHAYIVVTFVDTGSSTTHYKVTVTARDDVPPFGPALPSPPIFIKGQELKTFLLTKLINAENACYRARKFASLAERTRTSLLEALFNELKQRNIEHYGSLLHPEIAKESMSSISLFSSVKKALTGSKHRHSAQLSEAANVDRSDSARKKDSLFSGDVLTKDNIHSGKATLTASKIDRRNVESGDHFNADVQSSSSKSSSKPSYLNLSPTYISCSTARSTPSQCSSPDRTFANQIDSESSSIDSAELEHDSDTGMESMSSAETSNFKHLACMAWKDSPEKSCLTFNKDNKDKCADFQKLQELLQEMSKLKNEKLDLLRQNVSCKSDIKKLKKRETQMSAELEAAYDEINKLQQLLKFSTTDRNQQM</sequence>
<comment type="caution">
    <text evidence="5">The sequence shown here is derived from an EMBL/GenBank/DDBJ whole genome shotgun (WGS) entry which is preliminary data.</text>
</comment>
<organism evidence="5 6">
    <name type="scientific">Trichinella spiralis</name>
    <name type="common">Trichina worm</name>
    <dbReference type="NCBI Taxonomy" id="6334"/>
    <lineage>
        <taxon>Eukaryota</taxon>
        <taxon>Metazoa</taxon>
        <taxon>Ecdysozoa</taxon>
        <taxon>Nematoda</taxon>
        <taxon>Enoplea</taxon>
        <taxon>Dorylaimia</taxon>
        <taxon>Trichinellida</taxon>
        <taxon>Trichinellidae</taxon>
        <taxon>Trichinella</taxon>
    </lineage>
</organism>
<dbReference type="PROSITE" id="PS50877">
    <property type="entry name" value="GOLOCO"/>
    <property type="match status" value="1"/>
</dbReference>
<dbReference type="SUPFAM" id="SSF111347">
    <property type="entry name" value="Rap/Ran-GAP"/>
    <property type="match status" value="1"/>
</dbReference>
<keyword evidence="1" id="KW-0343">GTPase activation</keyword>
<name>A0ABR3K7E1_TRISP</name>
<evidence type="ECO:0000256" key="1">
    <source>
        <dbReference type="ARBA" id="ARBA00022468"/>
    </source>
</evidence>
<gene>
    <name evidence="5" type="ORF">TSPI_04635</name>
</gene>
<dbReference type="Gene3D" id="1.25.40.10">
    <property type="entry name" value="Tetratricopeptide repeat domain"/>
    <property type="match status" value="1"/>
</dbReference>
<keyword evidence="6" id="KW-1185">Reference proteome</keyword>
<evidence type="ECO:0000259" key="4">
    <source>
        <dbReference type="PROSITE" id="PS50085"/>
    </source>
</evidence>
<feature type="region of interest" description="Disordered" evidence="3">
    <location>
        <begin position="818"/>
        <end position="861"/>
    </location>
</feature>
<dbReference type="PANTHER" id="PTHR15711">
    <property type="entry name" value="RAP GTPASE-ACTIVATING PROTEIN"/>
    <property type="match status" value="1"/>
</dbReference>
<dbReference type="Pfam" id="PF02145">
    <property type="entry name" value="Rap_GAP"/>
    <property type="match status" value="1"/>
</dbReference>
<evidence type="ECO:0000256" key="3">
    <source>
        <dbReference type="SAM" id="MobiDB-lite"/>
    </source>
</evidence>
<feature type="compositionally biased region" description="Polar residues" evidence="3">
    <location>
        <begin position="818"/>
        <end position="835"/>
    </location>
</feature>
<dbReference type="Pfam" id="PF21022">
    <property type="entry name" value="Rap-GAP_dimer"/>
    <property type="match status" value="1"/>
</dbReference>
<dbReference type="Gene3D" id="6.10.140.210">
    <property type="match status" value="1"/>
</dbReference>
<dbReference type="EMBL" id="JBEUSY010000490">
    <property type="protein sequence ID" value="KAL1229439.1"/>
    <property type="molecule type" value="Genomic_DNA"/>
</dbReference>
<feature type="compositionally biased region" description="Low complexity" evidence="3">
    <location>
        <begin position="836"/>
        <end position="845"/>
    </location>
</feature>
<dbReference type="SMART" id="SM00390">
    <property type="entry name" value="GoLoco"/>
    <property type="match status" value="1"/>
</dbReference>
<evidence type="ECO:0000256" key="2">
    <source>
        <dbReference type="SAM" id="Coils"/>
    </source>
</evidence>
<dbReference type="Proteomes" id="UP001558632">
    <property type="component" value="Unassembled WGS sequence"/>
</dbReference>
<evidence type="ECO:0000313" key="6">
    <source>
        <dbReference type="Proteomes" id="UP001558632"/>
    </source>
</evidence>
<dbReference type="Gene3D" id="3.40.50.11210">
    <property type="entry name" value="Rap/Ran-GAP"/>
    <property type="match status" value="1"/>
</dbReference>
<dbReference type="InterPro" id="IPR050989">
    <property type="entry name" value="Rap1_Ran_GAP"/>
</dbReference>
<dbReference type="InterPro" id="IPR000331">
    <property type="entry name" value="Rap/Ran_GAP_dom"/>
</dbReference>
<dbReference type="PROSITE" id="PS50085">
    <property type="entry name" value="RAPGAP"/>
    <property type="match status" value="1"/>
</dbReference>
<keyword evidence="2" id="KW-0175">Coiled coil</keyword>
<dbReference type="InterPro" id="IPR003109">
    <property type="entry name" value="GoLoco_motif"/>
</dbReference>
<feature type="coiled-coil region" evidence="2">
    <location>
        <begin position="900"/>
        <end position="955"/>
    </location>
</feature>
<dbReference type="InterPro" id="IPR011990">
    <property type="entry name" value="TPR-like_helical_dom_sf"/>
</dbReference>
<reference evidence="5 6" key="1">
    <citation type="submission" date="2024-07" db="EMBL/GenBank/DDBJ databases">
        <title>Enhanced genomic and transcriptomic resources for Trichinella pseudospiralis and T. spiralis underpin the discovery of pronounced molecular differences between stages and species.</title>
        <authorList>
            <person name="Pasi K.K."/>
            <person name="La Rosa G."/>
            <person name="Gomez-Morales M.A."/>
            <person name="Tosini F."/>
            <person name="Sumanam S."/>
            <person name="Young N.D."/>
            <person name="Chang B.C."/>
            <person name="Robin G.B."/>
        </authorList>
    </citation>
    <scope>NUCLEOTIDE SEQUENCE [LARGE SCALE GENOMIC DNA]</scope>
    <source>
        <strain evidence="5">ISS534</strain>
    </source>
</reference>
<evidence type="ECO:0000313" key="5">
    <source>
        <dbReference type="EMBL" id="KAL1229439.1"/>
    </source>
</evidence>
<dbReference type="PANTHER" id="PTHR15711:SF32">
    <property type="entry name" value="RAP GTPASE ACTIVATING PROTEIN 1, ISOFORM H"/>
    <property type="match status" value="1"/>
</dbReference>
<protein>
    <submittedName>
        <fullName evidence="5">Rap1 GTPase-activating protein</fullName>
    </submittedName>
</protein>
<accession>A0ABR3K7E1</accession>